<keyword evidence="2" id="KW-1185">Reference proteome</keyword>
<dbReference type="EMBL" id="UGSO01000002">
    <property type="protein sequence ID" value="SUE06635.1"/>
    <property type="molecule type" value="Genomic_DNA"/>
</dbReference>
<evidence type="ECO:0000313" key="1">
    <source>
        <dbReference type="EMBL" id="SUE06635.1"/>
    </source>
</evidence>
<gene>
    <name evidence="1" type="ORF">NCTC9381_05497</name>
</gene>
<organism evidence="1 2">
    <name type="scientific">Enterobacter agglomerans</name>
    <name type="common">Erwinia herbicola</name>
    <name type="synonym">Pantoea agglomerans</name>
    <dbReference type="NCBI Taxonomy" id="549"/>
    <lineage>
        <taxon>Bacteria</taxon>
        <taxon>Pseudomonadati</taxon>
        <taxon>Pseudomonadota</taxon>
        <taxon>Gammaproteobacteria</taxon>
        <taxon>Enterobacterales</taxon>
        <taxon>Erwiniaceae</taxon>
        <taxon>Pantoea</taxon>
        <taxon>Pantoea agglomerans group</taxon>
    </lineage>
</organism>
<accession>A0A379LR35</accession>
<dbReference type="AlphaFoldDB" id="A0A379LR35"/>
<proteinExistence type="predicted"/>
<reference evidence="1 2" key="1">
    <citation type="submission" date="2018-06" db="EMBL/GenBank/DDBJ databases">
        <authorList>
            <consortium name="Pathogen Informatics"/>
            <person name="Doyle S."/>
        </authorList>
    </citation>
    <scope>NUCLEOTIDE SEQUENCE [LARGE SCALE GENOMIC DNA]</scope>
    <source>
        <strain evidence="1 2">NCTC9381</strain>
    </source>
</reference>
<dbReference type="Proteomes" id="UP000254640">
    <property type="component" value="Unassembled WGS sequence"/>
</dbReference>
<evidence type="ECO:0000313" key="2">
    <source>
        <dbReference type="Proteomes" id="UP000254640"/>
    </source>
</evidence>
<sequence>MLKASAEKILVFFAVSHFIKEAGMRIFDDKTIIVIRTSYEGYSVNSSLLFNTTHDTFKRWGCYLITQHFHFVVTSIVFNDSSFWQKLRLCMRAVIRTSHKYVPKPKSSAAEHKPEKNKAIIQ</sequence>
<protein>
    <submittedName>
        <fullName evidence="1">Uncharacterized protein</fullName>
    </submittedName>
</protein>
<name>A0A379LR35_ENTAG</name>